<dbReference type="EMBL" id="CAXDID020000637">
    <property type="protein sequence ID" value="CAL6107551.1"/>
    <property type="molecule type" value="Genomic_DNA"/>
</dbReference>
<evidence type="ECO:0000313" key="3">
    <source>
        <dbReference type="EMBL" id="CAI9935380.1"/>
    </source>
</evidence>
<evidence type="ECO:0000256" key="2">
    <source>
        <dbReference type="SAM" id="MobiDB-lite"/>
    </source>
</evidence>
<gene>
    <name evidence="3" type="ORF">HINF_LOCUS23025</name>
    <name evidence="4" type="ORF">HINF_LOCUS74545</name>
</gene>
<comment type="caution">
    <text evidence="3">The sequence shown here is derived from an EMBL/GenBank/DDBJ whole genome shotgun (WGS) entry which is preliminary data.</text>
</comment>
<sequence length="471" mass="54388">MQRSFVQKSNQFKQLGQSTRKSANQALPDDLALLYSEQEKLTQEKLKIENQLTDIAVQIPQRLQQTADQLMGSLHEGALRGVLECVIIRSASKVPFGVDDVVQDLALAQQPTVQKELKMFLRQKIAELFEEDGFSQVQETCQQLSSDQGADVEDLNTFLSSREKMLSEILKTGQGRMQLKDRKMKLEKLLQSSTARFQKVQEMNLAQPEVYSASYDKCLDSLISFFREASQAGRLELMQLEQCNDAFQAAQFLAQLQKARNYLLVIFGINYGVVDTPEEQRQIVKAVEQFNHFTDELEPLSEMLQEFSTLIIENLPKLDKERHQAARELTEKITLFEKTLNDQITFCKERLEFIRRNENRTEELIKRAEKLKKSEKQLKKINYELKIVKQTIETITESDGEEILQEQIEYEKEKLQVQKISIDEVQKCEEAFVGMAQMFDGLSQCELMEMIMETAKSTEDAVNVFKMVNDE</sequence>
<reference evidence="3" key="1">
    <citation type="submission" date="2023-06" db="EMBL/GenBank/DDBJ databases">
        <authorList>
            <person name="Kurt Z."/>
        </authorList>
    </citation>
    <scope>NUCLEOTIDE SEQUENCE</scope>
</reference>
<proteinExistence type="predicted"/>
<reference evidence="4 5" key="2">
    <citation type="submission" date="2024-07" db="EMBL/GenBank/DDBJ databases">
        <authorList>
            <person name="Akdeniz Z."/>
        </authorList>
    </citation>
    <scope>NUCLEOTIDE SEQUENCE [LARGE SCALE GENOMIC DNA]</scope>
</reference>
<dbReference type="EMBL" id="CATOUU010000609">
    <property type="protein sequence ID" value="CAI9935380.1"/>
    <property type="molecule type" value="Genomic_DNA"/>
</dbReference>
<evidence type="ECO:0000313" key="5">
    <source>
        <dbReference type="Proteomes" id="UP001642409"/>
    </source>
</evidence>
<feature type="coiled-coil region" evidence="1">
    <location>
        <begin position="351"/>
        <end position="391"/>
    </location>
</feature>
<accession>A0AA86TZ37</accession>
<protein>
    <submittedName>
        <fullName evidence="3">Uncharacterized protein</fullName>
    </submittedName>
</protein>
<evidence type="ECO:0000256" key="1">
    <source>
        <dbReference type="SAM" id="Coils"/>
    </source>
</evidence>
<dbReference type="Proteomes" id="UP001642409">
    <property type="component" value="Unassembled WGS sequence"/>
</dbReference>
<feature type="region of interest" description="Disordered" evidence="2">
    <location>
        <begin position="1"/>
        <end position="23"/>
    </location>
</feature>
<organism evidence="3">
    <name type="scientific">Hexamita inflata</name>
    <dbReference type="NCBI Taxonomy" id="28002"/>
    <lineage>
        <taxon>Eukaryota</taxon>
        <taxon>Metamonada</taxon>
        <taxon>Diplomonadida</taxon>
        <taxon>Hexamitidae</taxon>
        <taxon>Hexamitinae</taxon>
        <taxon>Hexamita</taxon>
    </lineage>
</organism>
<evidence type="ECO:0000313" key="4">
    <source>
        <dbReference type="EMBL" id="CAL6107551.1"/>
    </source>
</evidence>
<keyword evidence="5" id="KW-1185">Reference proteome</keyword>
<keyword evidence="1" id="KW-0175">Coiled coil</keyword>
<dbReference type="AlphaFoldDB" id="A0AA86TZ37"/>
<name>A0AA86TZ37_9EUKA</name>